<feature type="binding site" evidence="5">
    <location>
        <position position="37"/>
    </location>
    <ligand>
        <name>S-methyl-5'-thioadenosine</name>
        <dbReference type="ChEBI" id="CHEBI:17509"/>
    </ligand>
</feature>
<dbReference type="AlphaFoldDB" id="A0A4P9VRU1"/>
<proteinExistence type="inferred from homology"/>
<evidence type="ECO:0000256" key="4">
    <source>
        <dbReference type="ARBA" id="ARBA00023115"/>
    </source>
</evidence>
<dbReference type="Gene3D" id="3.40.50.150">
    <property type="entry name" value="Vaccinia Virus protein VP39"/>
    <property type="match status" value="1"/>
</dbReference>
<dbReference type="UniPathway" id="UPA00248">
    <property type="reaction ID" value="UER00314"/>
</dbReference>
<dbReference type="InterPro" id="IPR030373">
    <property type="entry name" value="PABS_CS"/>
</dbReference>
<dbReference type="Proteomes" id="UP000257039">
    <property type="component" value="Unassembled WGS sequence"/>
</dbReference>
<dbReference type="InterPro" id="IPR037163">
    <property type="entry name" value="Spermidine_synt_N_sf"/>
</dbReference>
<dbReference type="PANTHER" id="PTHR11558:SF11">
    <property type="entry name" value="SPERMIDINE SYNTHASE"/>
    <property type="match status" value="1"/>
</dbReference>
<dbReference type="CDD" id="cd02440">
    <property type="entry name" value="AdoMet_MTases"/>
    <property type="match status" value="1"/>
</dbReference>
<dbReference type="GO" id="GO:0008295">
    <property type="term" value="P:spermidine biosynthetic process"/>
    <property type="evidence" value="ECO:0007669"/>
    <property type="project" value="UniProtKB-UniRule"/>
</dbReference>
<gene>
    <name evidence="5" type="primary">speE</name>
    <name evidence="10" type="ORF">B9G39_24215</name>
</gene>
<organism evidence="10 11">
    <name type="scientific">Zooshikella ganghwensis</name>
    <dbReference type="NCBI Taxonomy" id="202772"/>
    <lineage>
        <taxon>Bacteria</taxon>
        <taxon>Pseudomonadati</taxon>
        <taxon>Pseudomonadota</taxon>
        <taxon>Gammaproteobacteria</taxon>
        <taxon>Oceanospirillales</taxon>
        <taxon>Zooshikellaceae</taxon>
        <taxon>Zooshikella</taxon>
    </lineage>
</organism>
<dbReference type="InterPro" id="IPR001045">
    <property type="entry name" value="Spermi_synthase"/>
</dbReference>
<name>A0A4P9VRU1_9GAMM</name>
<feature type="binding site" evidence="5">
    <location>
        <begin position="162"/>
        <end position="165"/>
    </location>
    <ligand>
        <name>spermidine</name>
        <dbReference type="ChEBI" id="CHEBI:57834"/>
    </ligand>
</feature>
<comment type="pathway">
    <text evidence="5">Amine and polyamine biosynthesis; spermidine biosynthesis; spermidine from putrescine: step 1/1.</text>
</comment>
<dbReference type="PANTHER" id="PTHR11558">
    <property type="entry name" value="SPERMIDINE/SPERMINE SYNTHASE"/>
    <property type="match status" value="1"/>
</dbReference>
<dbReference type="EMBL" id="NDXW01000001">
    <property type="protein sequence ID" value="RDH46303.1"/>
    <property type="molecule type" value="Genomic_DNA"/>
</dbReference>
<evidence type="ECO:0000256" key="1">
    <source>
        <dbReference type="ARBA" id="ARBA00007867"/>
    </source>
</evidence>
<keyword evidence="3 5" id="KW-0745">Spermidine biosynthesis</keyword>
<accession>A0A4P9VRU1</accession>
<dbReference type="SUPFAM" id="SSF53335">
    <property type="entry name" value="S-adenosyl-L-methionine-dependent methyltransferases"/>
    <property type="match status" value="1"/>
</dbReference>
<keyword evidence="11" id="KW-1185">Reference proteome</keyword>
<comment type="caution">
    <text evidence="10">The sequence shown here is derived from an EMBL/GenBank/DDBJ whole genome shotgun (WGS) entry which is preliminary data.</text>
</comment>
<evidence type="ECO:0000256" key="6">
    <source>
        <dbReference type="PROSITE-ProRule" id="PRU00354"/>
    </source>
</evidence>
<dbReference type="Pfam" id="PF17284">
    <property type="entry name" value="Spermine_synt_N"/>
    <property type="match status" value="1"/>
</dbReference>
<dbReference type="HAMAP" id="MF_00198">
    <property type="entry name" value="Spermidine_synth"/>
    <property type="match status" value="1"/>
</dbReference>
<protein>
    <recommendedName>
        <fullName evidence="5">Polyamine aminopropyltransferase</fullName>
    </recommendedName>
    <alternativeName>
        <fullName evidence="5">Putrescine aminopropyltransferase</fullName>
        <shortName evidence="5">PAPT</shortName>
    </alternativeName>
    <alternativeName>
        <fullName evidence="5">Spermidine synthase</fullName>
        <shortName evidence="5">SPDS</shortName>
        <shortName evidence="5">SPDSY</shortName>
        <ecNumber evidence="5">2.5.1.16</ecNumber>
    </alternativeName>
</protein>
<dbReference type="GO" id="GO:0005829">
    <property type="term" value="C:cytosol"/>
    <property type="evidence" value="ECO:0007669"/>
    <property type="project" value="TreeGrafter"/>
</dbReference>
<comment type="similarity">
    <text evidence="1 5 7">Belongs to the spermidine/spermine synthase family.</text>
</comment>
<feature type="binding site" evidence="5">
    <location>
        <position position="112"/>
    </location>
    <ligand>
        <name>S-methyl-5'-thioadenosine</name>
        <dbReference type="ChEBI" id="CHEBI:17509"/>
    </ligand>
</feature>
<feature type="binding site" evidence="5">
    <location>
        <position position="68"/>
    </location>
    <ligand>
        <name>spermidine</name>
        <dbReference type="ChEBI" id="CHEBI:57834"/>
    </ligand>
</feature>
<comment type="function">
    <text evidence="5">Catalyzes the irreversible transfer of a propylamine group from the amino donor S-adenosylmethioninamine (decarboxy-AdoMet) to putrescine (1,4-diaminobutane) to yield spermidine.</text>
</comment>
<evidence type="ECO:0000256" key="3">
    <source>
        <dbReference type="ARBA" id="ARBA00023066"/>
    </source>
</evidence>
<dbReference type="NCBIfam" id="TIGR00417">
    <property type="entry name" value="speE"/>
    <property type="match status" value="1"/>
</dbReference>
<feature type="binding site" evidence="5">
    <location>
        <position position="169"/>
    </location>
    <ligand>
        <name>S-methyl-5'-thioadenosine</name>
        <dbReference type="ChEBI" id="CHEBI:17509"/>
    </ligand>
</feature>
<sequence>MLTKIDQRETYLETLHKHYLQGFVVDKVLFENKTEHQHLIIFENKVFGRVMALDGIIQTTEADEFIYHEMLAHVPIMAHGNAKRVLIIGGGDGGMLREVLKHPHVEHVTMVEIDQQVVDMCREYLPNHSSGAFDDARTHLVIADGVDFVNTTQEQFDAIISDSTDPVGPGEVLFSSRFYDGCKRCLNDGGILVTQNGVAYMQLSEVTTTYQRLTPYFKDVSFYSAAVPTYIGGIMTFAWATNNTQLREQPSADIVQRFKASDIQTRYYNPDIHCGSFALPQYIHQALNAIAVK</sequence>
<comment type="subunit">
    <text evidence="5">Homodimer or homotetramer.</text>
</comment>
<dbReference type="PROSITE" id="PS51006">
    <property type="entry name" value="PABS_2"/>
    <property type="match status" value="1"/>
</dbReference>
<evidence type="ECO:0000256" key="2">
    <source>
        <dbReference type="ARBA" id="ARBA00022679"/>
    </source>
</evidence>
<dbReference type="InterPro" id="IPR029063">
    <property type="entry name" value="SAM-dependent_MTases_sf"/>
</dbReference>
<evidence type="ECO:0000259" key="9">
    <source>
        <dbReference type="PROSITE" id="PS51006"/>
    </source>
</evidence>
<reference evidence="10 11" key="1">
    <citation type="submission" date="2017-04" db="EMBL/GenBank/DDBJ databases">
        <title>Draft genome sequence of Zooshikella ganghwensis VG4 isolated from Red Sea sediments.</title>
        <authorList>
            <person name="Rehman Z."/>
            <person name="Alam I."/>
            <person name="Kamau A."/>
            <person name="Bajic V."/>
            <person name="Leiknes T."/>
        </authorList>
    </citation>
    <scope>NUCLEOTIDE SEQUENCE [LARGE SCALE GENOMIC DNA]</scope>
    <source>
        <strain evidence="10 11">VG4</strain>
    </source>
</reference>
<dbReference type="NCBIfam" id="NF002010">
    <property type="entry name" value="PRK00811.1"/>
    <property type="match status" value="1"/>
</dbReference>
<feature type="binding site" evidence="5">
    <location>
        <position position="92"/>
    </location>
    <ligand>
        <name>spermidine</name>
        <dbReference type="ChEBI" id="CHEBI:57834"/>
    </ligand>
</feature>
<feature type="domain" description="PABS" evidence="9">
    <location>
        <begin position="10"/>
        <end position="242"/>
    </location>
</feature>
<keyword evidence="4 5" id="KW-0620">Polyamine biosynthesis</keyword>
<evidence type="ECO:0000256" key="8">
    <source>
        <dbReference type="RuleBase" id="RU003837"/>
    </source>
</evidence>
<evidence type="ECO:0000256" key="7">
    <source>
        <dbReference type="RuleBase" id="RU003836"/>
    </source>
</evidence>
<comment type="catalytic activity">
    <reaction evidence="5 8">
        <text>S-adenosyl 3-(methylsulfanyl)propylamine + putrescine = S-methyl-5'-thioadenosine + spermidine + H(+)</text>
        <dbReference type="Rhea" id="RHEA:12721"/>
        <dbReference type="ChEBI" id="CHEBI:15378"/>
        <dbReference type="ChEBI" id="CHEBI:17509"/>
        <dbReference type="ChEBI" id="CHEBI:57443"/>
        <dbReference type="ChEBI" id="CHEBI:57834"/>
        <dbReference type="ChEBI" id="CHEBI:326268"/>
        <dbReference type="EC" id="2.5.1.16"/>
    </reaction>
</comment>
<keyword evidence="2 5" id="KW-0808">Transferase</keyword>
<dbReference type="PROSITE" id="PS01330">
    <property type="entry name" value="PABS_1"/>
    <property type="match status" value="1"/>
</dbReference>
<evidence type="ECO:0000313" key="11">
    <source>
        <dbReference type="Proteomes" id="UP000257039"/>
    </source>
</evidence>
<dbReference type="RefSeq" id="WP_094789083.1">
    <property type="nucleotide sequence ID" value="NZ_NDXW01000001.1"/>
</dbReference>
<dbReference type="Pfam" id="PF01564">
    <property type="entry name" value="Spermine_synth"/>
    <property type="match status" value="1"/>
</dbReference>
<dbReference type="Gene3D" id="2.30.140.10">
    <property type="entry name" value="Spermidine synthase, tetramerisation domain"/>
    <property type="match status" value="1"/>
</dbReference>
<dbReference type="GO" id="GO:0004766">
    <property type="term" value="F:spermidine synthase activity"/>
    <property type="evidence" value="ECO:0007669"/>
    <property type="project" value="UniProtKB-UniRule"/>
</dbReference>
<feature type="active site" description="Proton acceptor" evidence="5 6">
    <location>
        <position position="162"/>
    </location>
</feature>
<evidence type="ECO:0000256" key="5">
    <source>
        <dbReference type="HAMAP-Rule" id="MF_00198"/>
    </source>
</evidence>
<evidence type="ECO:0000313" key="10">
    <source>
        <dbReference type="EMBL" id="RDH46303.1"/>
    </source>
</evidence>
<dbReference type="InterPro" id="IPR035246">
    <property type="entry name" value="Spermidine_synt_N"/>
</dbReference>
<dbReference type="InterPro" id="IPR030374">
    <property type="entry name" value="PABS"/>
</dbReference>
<dbReference type="EC" id="2.5.1.16" evidence="5"/>
<feature type="binding site" evidence="5">
    <location>
        <begin position="144"/>
        <end position="145"/>
    </location>
    <ligand>
        <name>S-methyl-5'-thioadenosine</name>
        <dbReference type="ChEBI" id="CHEBI:17509"/>
    </ligand>
</feature>